<evidence type="ECO:0000313" key="2">
    <source>
        <dbReference type="Proteomes" id="UP000192708"/>
    </source>
</evidence>
<protein>
    <recommendedName>
        <fullName evidence="3">HAD family hydrolase</fullName>
    </recommendedName>
</protein>
<organism evidence="1 2">
    <name type="scientific">Polynucleobacter kasalickyi</name>
    <dbReference type="NCBI Taxonomy" id="1938817"/>
    <lineage>
        <taxon>Bacteria</taxon>
        <taxon>Pseudomonadati</taxon>
        <taxon>Pseudomonadota</taxon>
        <taxon>Betaproteobacteria</taxon>
        <taxon>Burkholderiales</taxon>
        <taxon>Burkholderiaceae</taxon>
        <taxon>Polynucleobacter</taxon>
    </lineage>
</organism>
<dbReference type="RefSeq" id="WP_084286081.1">
    <property type="nucleotide sequence ID" value="NZ_FWXJ01000023.1"/>
</dbReference>
<dbReference type="STRING" id="1938817.SAMN06296008_1238"/>
<sequence length="142" mass="16357">MEKILFLDFDGVLHSTTSSSDLLFSNTATLVKLLNNHPCKIIISSSWRFHHDITAIKKFLPSQISNLISGVTGGPHIGKWPRYNEIKNYMIDRQILANWKALDDSFLEFPKYCEELILCNGNVGIQDNQLQQLKNWLTDHHF</sequence>
<dbReference type="OrthoDB" id="8773450at2"/>
<dbReference type="AlphaFoldDB" id="A0A1W2CFX2"/>
<dbReference type="Proteomes" id="UP000192708">
    <property type="component" value="Unassembled WGS sequence"/>
</dbReference>
<proteinExistence type="predicted"/>
<reference evidence="1 2" key="1">
    <citation type="submission" date="2017-04" db="EMBL/GenBank/DDBJ databases">
        <authorList>
            <person name="Afonso C.L."/>
            <person name="Miller P.J."/>
            <person name="Scott M.A."/>
            <person name="Spackman E."/>
            <person name="Goraichik I."/>
            <person name="Dimitrov K.M."/>
            <person name="Suarez D.L."/>
            <person name="Swayne D.E."/>
        </authorList>
    </citation>
    <scope>NUCLEOTIDE SEQUENCE [LARGE SCALE GENOMIC DNA]</scope>
    <source>
        <strain evidence="1 2">VK13</strain>
    </source>
</reference>
<accession>A0A1W2CFX2</accession>
<evidence type="ECO:0000313" key="1">
    <source>
        <dbReference type="EMBL" id="SMC83792.1"/>
    </source>
</evidence>
<keyword evidence="2" id="KW-1185">Reference proteome</keyword>
<name>A0A1W2CFX2_9BURK</name>
<gene>
    <name evidence="1" type="ORF">SAMN06296008_1238</name>
</gene>
<dbReference type="Pfam" id="PF18143">
    <property type="entry name" value="HAD_SAK_2"/>
    <property type="match status" value="1"/>
</dbReference>
<dbReference type="EMBL" id="FWXJ01000023">
    <property type="protein sequence ID" value="SMC83792.1"/>
    <property type="molecule type" value="Genomic_DNA"/>
</dbReference>
<evidence type="ECO:0008006" key="3">
    <source>
        <dbReference type="Google" id="ProtNLM"/>
    </source>
</evidence>